<comment type="caution">
    <text evidence="1">The sequence shown here is derived from an EMBL/GenBank/DDBJ whole genome shotgun (WGS) entry which is preliminary data.</text>
</comment>
<dbReference type="AlphaFoldDB" id="A0A1F6TNH3"/>
<evidence type="ECO:0000313" key="2">
    <source>
        <dbReference type="Proteomes" id="UP000178885"/>
    </source>
</evidence>
<proteinExistence type="predicted"/>
<dbReference type="EMBL" id="MFSU01000076">
    <property type="protein sequence ID" value="OGI46697.1"/>
    <property type="molecule type" value="Genomic_DNA"/>
</dbReference>
<name>A0A1F6TNH3_9PROT</name>
<accession>A0A1F6TNH3</accession>
<organism evidence="1 2">
    <name type="scientific">Candidatus Muproteobacteria bacterium RBG_16_65_34</name>
    <dbReference type="NCBI Taxonomy" id="1817760"/>
    <lineage>
        <taxon>Bacteria</taxon>
        <taxon>Pseudomonadati</taxon>
        <taxon>Pseudomonadota</taxon>
        <taxon>Candidatus Muproteobacteria</taxon>
    </lineage>
</organism>
<protein>
    <submittedName>
        <fullName evidence="1">Uncharacterized protein</fullName>
    </submittedName>
</protein>
<gene>
    <name evidence="1" type="ORF">A2151_06085</name>
</gene>
<dbReference type="STRING" id="1817760.A2151_06085"/>
<reference evidence="1 2" key="1">
    <citation type="journal article" date="2016" name="Nat. Commun.">
        <title>Thousands of microbial genomes shed light on interconnected biogeochemical processes in an aquifer system.</title>
        <authorList>
            <person name="Anantharaman K."/>
            <person name="Brown C.T."/>
            <person name="Hug L.A."/>
            <person name="Sharon I."/>
            <person name="Castelle C.J."/>
            <person name="Probst A.J."/>
            <person name="Thomas B.C."/>
            <person name="Singh A."/>
            <person name="Wilkins M.J."/>
            <person name="Karaoz U."/>
            <person name="Brodie E.L."/>
            <person name="Williams K.H."/>
            <person name="Hubbard S.S."/>
            <person name="Banfield J.F."/>
        </authorList>
    </citation>
    <scope>NUCLEOTIDE SEQUENCE [LARGE SCALE GENOMIC DNA]</scope>
</reference>
<dbReference type="Pfam" id="PF06035">
    <property type="entry name" value="Peptidase_C93"/>
    <property type="match status" value="1"/>
</dbReference>
<dbReference type="InterPro" id="IPR010319">
    <property type="entry name" value="Transglutaminase-like_Cys_pept"/>
</dbReference>
<dbReference type="Gene3D" id="3.10.620.30">
    <property type="match status" value="1"/>
</dbReference>
<dbReference type="Proteomes" id="UP000178885">
    <property type="component" value="Unassembled WGS sequence"/>
</dbReference>
<sequence length="184" mass="20099">MHHVGAVRSAESIKEPFMNKLLAVCIAAFLPACVSFEQPAAFAPDAYPGATSFDKTLNQVNIEANQARPCPLNTCQSGLPSREELARADFIDCKGYVMRKVYALQDRGVGEERLKVATFELMDKTHAVLVVDNRYVLDNLDGSIRDYAEYARFSPALHELPARLVARPAPQTAADAGGKVGTKM</sequence>
<evidence type="ECO:0000313" key="1">
    <source>
        <dbReference type="EMBL" id="OGI46697.1"/>
    </source>
</evidence>